<dbReference type="EMBL" id="JACGCM010000665">
    <property type="protein sequence ID" value="KAF6169356.1"/>
    <property type="molecule type" value="Genomic_DNA"/>
</dbReference>
<accession>A0A7J7NQA0</accession>
<protein>
    <submittedName>
        <fullName evidence="2">Uncharacterized protein</fullName>
    </submittedName>
</protein>
<dbReference type="Proteomes" id="UP000541444">
    <property type="component" value="Unassembled WGS sequence"/>
</dbReference>
<feature type="region of interest" description="Disordered" evidence="1">
    <location>
        <begin position="94"/>
        <end position="146"/>
    </location>
</feature>
<organism evidence="2 3">
    <name type="scientific">Kingdonia uniflora</name>
    <dbReference type="NCBI Taxonomy" id="39325"/>
    <lineage>
        <taxon>Eukaryota</taxon>
        <taxon>Viridiplantae</taxon>
        <taxon>Streptophyta</taxon>
        <taxon>Embryophyta</taxon>
        <taxon>Tracheophyta</taxon>
        <taxon>Spermatophyta</taxon>
        <taxon>Magnoliopsida</taxon>
        <taxon>Ranunculales</taxon>
        <taxon>Circaeasteraceae</taxon>
        <taxon>Kingdonia</taxon>
    </lineage>
</organism>
<keyword evidence="3" id="KW-1185">Reference proteome</keyword>
<feature type="non-terminal residue" evidence="2">
    <location>
        <position position="1"/>
    </location>
</feature>
<reference evidence="2 3" key="1">
    <citation type="journal article" date="2020" name="IScience">
        <title>Genome Sequencing of the Endangered Kingdonia uniflora (Circaeasteraceae, Ranunculales) Reveals Potential Mechanisms of Evolutionary Specialization.</title>
        <authorList>
            <person name="Sun Y."/>
            <person name="Deng T."/>
            <person name="Zhang A."/>
            <person name="Moore M.J."/>
            <person name="Landis J.B."/>
            <person name="Lin N."/>
            <person name="Zhang H."/>
            <person name="Zhang X."/>
            <person name="Huang J."/>
            <person name="Zhang X."/>
            <person name="Sun H."/>
            <person name="Wang H."/>
        </authorList>
    </citation>
    <scope>NUCLEOTIDE SEQUENCE [LARGE SCALE GENOMIC DNA]</scope>
    <source>
        <strain evidence="2">TB1705</strain>
        <tissue evidence="2">Leaf</tissue>
    </source>
</reference>
<evidence type="ECO:0000313" key="2">
    <source>
        <dbReference type="EMBL" id="KAF6169356.1"/>
    </source>
</evidence>
<dbReference type="AlphaFoldDB" id="A0A7J7NQA0"/>
<evidence type="ECO:0000256" key="1">
    <source>
        <dbReference type="SAM" id="MobiDB-lite"/>
    </source>
</evidence>
<gene>
    <name evidence="2" type="ORF">GIB67_016526</name>
</gene>
<sequence>GLRTSERRLSLKPFRRATGSGFHFLAPDIWAGLHWRATGSGFHFLAPDIWAGLHWQTHMFWCLYKSPNRGEGSNTLAPDVYQISVQCPESLYKGEKEPKVHIESNADSGGSLKIGSEKKGESEEDVSQDLSEEGSDDESEEEEDEV</sequence>
<proteinExistence type="predicted"/>
<evidence type="ECO:0000313" key="3">
    <source>
        <dbReference type="Proteomes" id="UP000541444"/>
    </source>
</evidence>
<feature type="compositionally biased region" description="Acidic residues" evidence="1">
    <location>
        <begin position="122"/>
        <end position="146"/>
    </location>
</feature>
<name>A0A7J7NQA0_9MAGN</name>
<feature type="compositionally biased region" description="Basic and acidic residues" evidence="1">
    <location>
        <begin position="94"/>
        <end position="104"/>
    </location>
</feature>
<comment type="caution">
    <text evidence="2">The sequence shown here is derived from an EMBL/GenBank/DDBJ whole genome shotgun (WGS) entry which is preliminary data.</text>
</comment>